<dbReference type="AlphaFoldDB" id="A0A9X9M8K1"/>
<dbReference type="EMBL" id="CYRY02044367">
    <property type="protein sequence ID" value="VCX39259.1"/>
    <property type="molecule type" value="Genomic_DNA"/>
</dbReference>
<name>A0A9X9M8K1_GULGU</name>
<protein>
    <submittedName>
        <fullName evidence="1">Uncharacterized protein</fullName>
    </submittedName>
</protein>
<keyword evidence="2" id="KW-1185">Reference proteome</keyword>
<accession>A0A9X9M8K1</accession>
<evidence type="ECO:0000313" key="2">
    <source>
        <dbReference type="Proteomes" id="UP000269945"/>
    </source>
</evidence>
<proteinExistence type="predicted"/>
<gene>
    <name evidence="1" type="ORF">BN2614_LOCUS4</name>
</gene>
<comment type="caution">
    <text evidence="1">The sequence shown here is derived from an EMBL/GenBank/DDBJ whole genome shotgun (WGS) entry which is preliminary data.</text>
</comment>
<evidence type="ECO:0000313" key="1">
    <source>
        <dbReference type="EMBL" id="VCX39259.1"/>
    </source>
</evidence>
<organism evidence="1 2">
    <name type="scientific">Gulo gulo</name>
    <name type="common">Wolverine</name>
    <name type="synonym">Gluton</name>
    <dbReference type="NCBI Taxonomy" id="48420"/>
    <lineage>
        <taxon>Eukaryota</taxon>
        <taxon>Metazoa</taxon>
        <taxon>Chordata</taxon>
        <taxon>Craniata</taxon>
        <taxon>Vertebrata</taxon>
        <taxon>Euteleostomi</taxon>
        <taxon>Mammalia</taxon>
        <taxon>Eutheria</taxon>
        <taxon>Laurasiatheria</taxon>
        <taxon>Carnivora</taxon>
        <taxon>Caniformia</taxon>
        <taxon>Musteloidea</taxon>
        <taxon>Mustelidae</taxon>
        <taxon>Guloninae</taxon>
        <taxon>Gulo</taxon>
    </lineage>
</organism>
<reference evidence="1 2" key="1">
    <citation type="submission" date="2018-10" db="EMBL/GenBank/DDBJ databases">
        <authorList>
            <person name="Ekblom R."/>
            <person name="Jareborg N."/>
        </authorList>
    </citation>
    <scope>NUCLEOTIDE SEQUENCE [LARGE SCALE GENOMIC DNA]</scope>
    <source>
        <tissue evidence="1">Muscle</tissue>
    </source>
</reference>
<sequence>MMEAQAAQMQKRPLVMISGKNSSPLTHVCASIFCAFLSCRYYWVPYFPSAFPNSNHRAHLSARNRIWISSFLHSFKAGQIQIPLVPLVISQRQSILVP</sequence>
<dbReference type="Proteomes" id="UP000269945">
    <property type="component" value="Unassembled WGS sequence"/>
</dbReference>